<dbReference type="PANTHER" id="PTHR34219:SF3">
    <property type="entry name" value="BLL7967 PROTEIN"/>
    <property type="match status" value="1"/>
</dbReference>
<evidence type="ECO:0000313" key="3">
    <source>
        <dbReference type="EMBL" id="GGG94386.1"/>
    </source>
</evidence>
<dbReference type="RefSeq" id="WP_188507064.1">
    <property type="nucleotide sequence ID" value="NZ_BMER01000003.1"/>
</dbReference>
<accession>A0A917HXP2</accession>
<keyword evidence="2" id="KW-0812">Transmembrane</keyword>
<name>A0A917HXP2_9SPHI</name>
<dbReference type="AlphaFoldDB" id="A0A917HXP2"/>
<reference evidence="3" key="1">
    <citation type="journal article" date="2014" name="Int. J. Syst. Evol. Microbiol.">
        <title>Complete genome sequence of Corynebacterium casei LMG S-19264T (=DSM 44701T), isolated from a smear-ripened cheese.</title>
        <authorList>
            <consortium name="US DOE Joint Genome Institute (JGI-PGF)"/>
            <person name="Walter F."/>
            <person name="Albersmeier A."/>
            <person name="Kalinowski J."/>
            <person name="Ruckert C."/>
        </authorList>
    </citation>
    <scope>NUCLEOTIDE SEQUENCE</scope>
    <source>
        <strain evidence="3">CGMCC 1.12195</strain>
    </source>
</reference>
<keyword evidence="4" id="KW-1185">Reference proteome</keyword>
<protein>
    <submittedName>
        <fullName evidence="3">Iron transporter</fullName>
    </submittedName>
</protein>
<feature type="transmembrane region" description="Helical" evidence="2">
    <location>
        <begin position="21"/>
        <end position="45"/>
    </location>
</feature>
<proteinExistence type="predicted"/>
<keyword evidence="2" id="KW-0472">Membrane</keyword>
<reference evidence="3" key="2">
    <citation type="submission" date="2020-09" db="EMBL/GenBank/DDBJ databases">
        <authorList>
            <person name="Sun Q."/>
            <person name="Zhou Y."/>
        </authorList>
    </citation>
    <scope>NUCLEOTIDE SEQUENCE</scope>
    <source>
        <strain evidence="3">CGMCC 1.12195</strain>
    </source>
</reference>
<dbReference type="EMBL" id="BMER01000003">
    <property type="protein sequence ID" value="GGG94386.1"/>
    <property type="molecule type" value="Genomic_DNA"/>
</dbReference>
<feature type="transmembrane region" description="Helical" evidence="2">
    <location>
        <begin position="389"/>
        <end position="410"/>
    </location>
</feature>
<organism evidence="3 4">
    <name type="scientific">Parapedobacter pyrenivorans</name>
    <dbReference type="NCBI Taxonomy" id="1305674"/>
    <lineage>
        <taxon>Bacteria</taxon>
        <taxon>Pseudomonadati</taxon>
        <taxon>Bacteroidota</taxon>
        <taxon>Sphingobacteriia</taxon>
        <taxon>Sphingobacteriales</taxon>
        <taxon>Sphingobacteriaceae</taxon>
        <taxon>Parapedobacter</taxon>
    </lineage>
</organism>
<feature type="compositionally biased region" description="Basic and acidic residues" evidence="1">
    <location>
        <begin position="269"/>
        <end position="293"/>
    </location>
</feature>
<sequence>MARKARKKTTWQKARKFFNDIHLWAGLISAIVVILVCFSGTIYTYNTELREWASPHLHWVDVPAGENRIPADALLTKIASESGGTITVIGIPADPARTYQFSARIEGDNSRFGTTYYVNPYTGDITGTSKEVTKTGEFMQTMFSLHRWLLLDKIEEPLFGELPNRQLGSYISGTATILFTLGVLTGLVIWFPQKLRTWKQGLKIKWNAGWKRINHDLHNSLAFYSLIFLFIMGITGPQWSFPWYRTGLQKTLGTYKEQTAETRNSPRAAKAEQRGTEKSGEKRNPDEDTPKTDLKLLPFTSYLTAVDQALPYAGDYRISLPKDAQTPLSISKNRVGFFAPAASDQVKLDAATAAVKEVEVFRDKPFNERIAGSIKALHIGNVYGQFSKLIYFLACLVATTLPITGTLIWLNKMKRKPAKQQRKPTPMPTI</sequence>
<dbReference type="Proteomes" id="UP000660862">
    <property type="component" value="Unassembled WGS sequence"/>
</dbReference>
<evidence type="ECO:0000256" key="2">
    <source>
        <dbReference type="SAM" id="Phobius"/>
    </source>
</evidence>
<evidence type="ECO:0000313" key="4">
    <source>
        <dbReference type="Proteomes" id="UP000660862"/>
    </source>
</evidence>
<dbReference type="Pfam" id="PF03929">
    <property type="entry name" value="PepSY_TM"/>
    <property type="match status" value="1"/>
</dbReference>
<comment type="caution">
    <text evidence="3">The sequence shown here is derived from an EMBL/GenBank/DDBJ whole genome shotgun (WGS) entry which is preliminary data.</text>
</comment>
<keyword evidence="2" id="KW-1133">Transmembrane helix</keyword>
<feature type="region of interest" description="Disordered" evidence="1">
    <location>
        <begin position="255"/>
        <end position="293"/>
    </location>
</feature>
<feature type="transmembrane region" description="Helical" evidence="2">
    <location>
        <begin position="221"/>
        <end position="241"/>
    </location>
</feature>
<feature type="transmembrane region" description="Helical" evidence="2">
    <location>
        <begin position="167"/>
        <end position="191"/>
    </location>
</feature>
<gene>
    <name evidence="3" type="ORF">GCM10007415_31870</name>
</gene>
<dbReference type="PANTHER" id="PTHR34219">
    <property type="entry name" value="IRON-REGULATED INNER MEMBRANE PROTEIN-RELATED"/>
    <property type="match status" value="1"/>
</dbReference>
<evidence type="ECO:0000256" key="1">
    <source>
        <dbReference type="SAM" id="MobiDB-lite"/>
    </source>
</evidence>
<dbReference type="InterPro" id="IPR005625">
    <property type="entry name" value="PepSY-ass_TM"/>
</dbReference>